<accession>Q6A8F5</accession>
<sequence>MGTRPHHPTIPVVPRTGARGACDVAYETRYRSGRSSSTGKSAMNPLGLARRLRRDLIAAGPPRRGIPRGEEGTTRNSCTSGSGGVGIRLDDSSGGQHHRGLNW</sequence>
<protein>
    <submittedName>
        <fullName evidence="2">Uncharacterized protein</fullName>
    </submittedName>
</protein>
<dbReference type="EMBL" id="AE017283">
    <property type="protein sequence ID" value="AAT82960.1"/>
    <property type="molecule type" value="Genomic_DNA"/>
</dbReference>
<evidence type="ECO:0000313" key="3">
    <source>
        <dbReference type="Proteomes" id="UP000000603"/>
    </source>
</evidence>
<name>Q6A8F5_CUTAK</name>
<dbReference type="KEGG" id="pac:PPA2381"/>
<organism evidence="2 3">
    <name type="scientific">Cutibacterium acnes (strain DSM 16379 / KPA171202)</name>
    <name type="common">Propionibacterium acnes</name>
    <dbReference type="NCBI Taxonomy" id="267747"/>
    <lineage>
        <taxon>Bacteria</taxon>
        <taxon>Bacillati</taxon>
        <taxon>Actinomycetota</taxon>
        <taxon>Actinomycetes</taxon>
        <taxon>Propionibacteriales</taxon>
        <taxon>Propionibacteriaceae</taxon>
        <taxon>Cutibacterium</taxon>
    </lineage>
</organism>
<dbReference type="EnsemblBacteria" id="AAT82960">
    <property type="protein sequence ID" value="AAT82960"/>
    <property type="gene ID" value="PPA2381"/>
</dbReference>
<feature type="region of interest" description="Disordered" evidence="1">
    <location>
        <begin position="53"/>
        <end position="103"/>
    </location>
</feature>
<dbReference type="HOGENOM" id="CLU_2261254_0_0_11"/>
<evidence type="ECO:0000313" key="2">
    <source>
        <dbReference type="EMBL" id="AAT82960.1"/>
    </source>
</evidence>
<dbReference type="Proteomes" id="UP000000603">
    <property type="component" value="Chromosome"/>
</dbReference>
<dbReference type="AlphaFoldDB" id="Q6A8F5"/>
<reference evidence="2 3" key="1">
    <citation type="journal article" date="2004" name="Science">
        <title>The complete genome sequence of Propionibacterium acnes, a commensal of human skin.</title>
        <authorList>
            <person name="Bruggemann H."/>
            <person name="Henne A."/>
            <person name="Hoster F."/>
            <person name="Liesegang H."/>
            <person name="Wiezer A."/>
            <person name="Strittmatter A."/>
            <person name="Hujer S."/>
            <person name="Durre P."/>
            <person name="Gottschalk G."/>
        </authorList>
    </citation>
    <scope>NUCLEOTIDE SEQUENCE [LARGE SCALE GENOMIC DNA]</scope>
    <source>
        <strain evidence="3">DSM 16379 / KPA171202</strain>
    </source>
</reference>
<proteinExistence type="predicted"/>
<gene>
    <name evidence="2" type="ordered locus">PPA2381</name>
</gene>
<evidence type="ECO:0000256" key="1">
    <source>
        <dbReference type="SAM" id="MobiDB-lite"/>
    </source>
</evidence>